<protein>
    <submittedName>
        <fullName evidence="2">Uncharacterized protein</fullName>
    </submittedName>
</protein>
<sequence>MLRALPLLTLCFAAACTDDAGNYPRLLPTQQILAEPSLPDHAGPADTSEEAVRQQVEQQGAATRARADAIPDPVDDASLDRRAADLRRRADELRRQTETPECPPGVAAPDCPDPAS</sequence>
<proteinExistence type="predicted"/>
<feature type="region of interest" description="Disordered" evidence="1">
    <location>
        <begin position="35"/>
        <end position="116"/>
    </location>
</feature>
<dbReference type="RefSeq" id="WP_101461395.1">
    <property type="nucleotide sequence ID" value="NZ_CP025408.1"/>
</dbReference>
<keyword evidence="3" id="KW-1185">Reference proteome</keyword>
<dbReference type="KEGG" id="paro:CUV01_16300"/>
<dbReference type="EMBL" id="CP025408">
    <property type="protein sequence ID" value="AUH34735.1"/>
    <property type="molecule type" value="Genomic_DNA"/>
</dbReference>
<organism evidence="2 3">
    <name type="scientific">Paracoccus tegillarcae</name>
    <dbReference type="NCBI Taxonomy" id="1529068"/>
    <lineage>
        <taxon>Bacteria</taxon>
        <taxon>Pseudomonadati</taxon>
        <taxon>Pseudomonadota</taxon>
        <taxon>Alphaproteobacteria</taxon>
        <taxon>Rhodobacterales</taxon>
        <taxon>Paracoccaceae</taxon>
        <taxon>Paracoccus</taxon>
    </lineage>
</organism>
<feature type="compositionally biased region" description="Basic and acidic residues" evidence="1">
    <location>
        <begin position="78"/>
        <end position="98"/>
    </location>
</feature>
<dbReference type="OrthoDB" id="7778263at2"/>
<dbReference type="PROSITE" id="PS51257">
    <property type="entry name" value="PROKAR_LIPOPROTEIN"/>
    <property type="match status" value="1"/>
</dbReference>
<dbReference type="Proteomes" id="UP000233742">
    <property type="component" value="Chromosome"/>
</dbReference>
<accession>A0A2K9ESN4</accession>
<evidence type="ECO:0000256" key="1">
    <source>
        <dbReference type="SAM" id="MobiDB-lite"/>
    </source>
</evidence>
<name>A0A2K9ESN4_9RHOB</name>
<evidence type="ECO:0000313" key="3">
    <source>
        <dbReference type="Proteomes" id="UP000233742"/>
    </source>
</evidence>
<gene>
    <name evidence="2" type="ORF">CUV01_16300</name>
</gene>
<evidence type="ECO:0000313" key="2">
    <source>
        <dbReference type="EMBL" id="AUH34735.1"/>
    </source>
</evidence>
<dbReference type="AlphaFoldDB" id="A0A2K9ESN4"/>
<reference evidence="2 3" key="1">
    <citation type="submission" date="2017-12" db="EMBL/GenBank/DDBJ databases">
        <authorList>
            <person name="Hurst M.R.H."/>
        </authorList>
    </citation>
    <scope>NUCLEOTIDE SEQUENCE [LARGE SCALE GENOMIC DNA]</scope>
    <source>
        <strain evidence="2 3">BM15</strain>
    </source>
</reference>